<dbReference type="InterPro" id="IPR008271">
    <property type="entry name" value="Ser/Thr_kinase_AS"/>
</dbReference>
<feature type="compositionally biased region" description="Gly residues" evidence="9">
    <location>
        <begin position="205"/>
        <end position="220"/>
    </location>
</feature>
<keyword evidence="12" id="KW-1185">Reference proteome</keyword>
<feature type="cross-link" description="Glycyl lysine isopeptide (Lys-Gly) (interchain with G-Cter in SUMO2)" evidence="8">
    <location>
        <position position="786"/>
    </location>
</feature>
<evidence type="ECO:0000256" key="9">
    <source>
        <dbReference type="SAM" id="MobiDB-lite"/>
    </source>
</evidence>
<dbReference type="FunFam" id="3.30.200.20:FF:000042">
    <property type="entry name" value="Aurora kinase A"/>
    <property type="match status" value="1"/>
</dbReference>
<dbReference type="ExpressionAtlas" id="A0A2K3E308">
    <property type="expression patterns" value="baseline"/>
</dbReference>
<dbReference type="Gene3D" id="1.10.510.10">
    <property type="entry name" value="Transferase(Phosphotransferase) domain 1"/>
    <property type="match status" value="1"/>
</dbReference>
<dbReference type="InterPro" id="IPR030616">
    <property type="entry name" value="Aur-like"/>
</dbReference>
<dbReference type="PROSITE" id="PS50011">
    <property type="entry name" value="PROTEIN_KINASE_DOM"/>
    <property type="match status" value="1"/>
</dbReference>
<evidence type="ECO:0000256" key="8">
    <source>
        <dbReference type="PIRSR" id="PIRSR630616-3"/>
    </source>
</evidence>
<feature type="binding site" evidence="7">
    <location>
        <begin position="788"/>
        <end position="789"/>
    </location>
    <ligand>
        <name>ATP</name>
        <dbReference type="ChEBI" id="CHEBI:30616"/>
    </ligand>
</feature>
<feature type="region of interest" description="Disordered" evidence="9">
    <location>
        <begin position="144"/>
        <end position="220"/>
    </location>
</feature>
<keyword evidence="5 7" id="KW-0067">ATP-binding</keyword>
<dbReference type="GO" id="GO:0009931">
    <property type="term" value="F:calcium-dependent protein serine/threonine kinase activity"/>
    <property type="evidence" value="ECO:0000318"/>
    <property type="project" value="GO_Central"/>
</dbReference>
<dbReference type="Proteomes" id="UP000006906">
    <property type="component" value="Chromosome 2"/>
</dbReference>
<dbReference type="STRING" id="3055.A0A2K3E308"/>
<dbReference type="GO" id="GO:0035556">
    <property type="term" value="P:intracellular signal transduction"/>
    <property type="evidence" value="ECO:0000318"/>
    <property type="project" value="GO_Central"/>
</dbReference>
<feature type="binding site" evidence="7">
    <location>
        <position position="689"/>
    </location>
    <ligand>
        <name>ATP</name>
        <dbReference type="ChEBI" id="CHEBI:30616"/>
    </ligand>
</feature>
<feature type="region of interest" description="Disordered" evidence="9">
    <location>
        <begin position="236"/>
        <end position="273"/>
    </location>
</feature>
<dbReference type="Pfam" id="PF00069">
    <property type="entry name" value="Pkinase"/>
    <property type="match status" value="1"/>
</dbReference>
<keyword evidence="1" id="KW-0723">Serine/threonine-protein kinase</keyword>
<gene>
    <name evidence="11" type="ORF">CHLRE_02g112500v5</name>
</gene>
<evidence type="ECO:0000259" key="10">
    <source>
        <dbReference type="PROSITE" id="PS50011"/>
    </source>
</evidence>
<feature type="compositionally biased region" description="Polar residues" evidence="9">
    <location>
        <begin position="23"/>
        <end position="38"/>
    </location>
</feature>
<name>A0A2K3E308_CHLRE</name>
<evidence type="ECO:0000313" key="12">
    <source>
        <dbReference type="Proteomes" id="UP000006906"/>
    </source>
</evidence>
<protein>
    <recommendedName>
        <fullName evidence="10">Protein kinase domain-containing protein</fullName>
    </recommendedName>
</protein>
<feature type="active site" description="Proton acceptor" evidence="6">
    <location>
        <position position="784"/>
    </location>
</feature>
<feature type="compositionally biased region" description="Low complexity" evidence="9">
    <location>
        <begin position="572"/>
        <end position="581"/>
    </location>
</feature>
<dbReference type="PANTHER" id="PTHR24350">
    <property type="entry name" value="SERINE/THREONINE-PROTEIN KINASE IAL-RELATED"/>
    <property type="match status" value="1"/>
</dbReference>
<dbReference type="SMART" id="SM00220">
    <property type="entry name" value="S_TKc"/>
    <property type="match status" value="1"/>
</dbReference>
<keyword evidence="4" id="KW-0418">Kinase</keyword>
<accession>A0A2K3E308</accession>
<feature type="region of interest" description="Disordered" evidence="9">
    <location>
        <begin position="534"/>
        <end position="599"/>
    </location>
</feature>
<proteinExistence type="predicted"/>
<feature type="compositionally biased region" description="Low complexity" evidence="9">
    <location>
        <begin position="545"/>
        <end position="556"/>
    </location>
</feature>
<feature type="compositionally biased region" description="Polar residues" evidence="9">
    <location>
        <begin position="144"/>
        <end position="156"/>
    </location>
</feature>
<dbReference type="RefSeq" id="XP_001699912.2">
    <property type="nucleotide sequence ID" value="XM_001699860.2"/>
</dbReference>
<feature type="compositionally biased region" description="Low complexity" evidence="9">
    <location>
        <begin position="236"/>
        <end position="272"/>
    </location>
</feature>
<dbReference type="FunFam" id="1.10.510.10:FF:000813">
    <property type="entry name" value="Aurora-like kinase"/>
    <property type="match status" value="1"/>
</dbReference>
<keyword evidence="2" id="KW-0808">Transferase</keyword>
<dbReference type="OrthoDB" id="543431at2759"/>
<reference evidence="11 12" key="1">
    <citation type="journal article" date="2007" name="Science">
        <title>The Chlamydomonas genome reveals the evolution of key animal and plant functions.</title>
        <authorList>
            <person name="Merchant S.S."/>
            <person name="Prochnik S.E."/>
            <person name="Vallon O."/>
            <person name="Harris E.H."/>
            <person name="Karpowicz S.J."/>
            <person name="Witman G.B."/>
            <person name="Terry A."/>
            <person name="Salamov A."/>
            <person name="Fritz-Laylin L.K."/>
            <person name="Marechal-Drouard L."/>
            <person name="Marshall W.F."/>
            <person name="Qu L.H."/>
            <person name="Nelson D.R."/>
            <person name="Sanderfoot A.A."/>
            <person name="Spalding M.H."/>
            <person name="Kapitonov V.V."/>
            <person name="Ren Q."/>
            <person name="Ferris P."/>
            <person name="Lindquist E."/>
            <person name="Shapiro H."/>
            <person name="Lucas S.M."/>
            <person name="Grimwood J."/>
            <person name="Schmutz J."/>
            <person name="Cardol P."/>
            <person name="Cerutti H."/>
            <person name="Chanfreau G."/>
            <person name="Chen C.L."/>
            <person name="Cognat V."/>
            <person name="Croft M.T."/>
            <person name="Dent R."/>
            <person name="Dutcher S."/>
            <person name="Fernandez E."/>
            <person name="Fukuzawa H."/>
            <person name="Gonzalez-Ballester D."/>
            <person name="Gonzalez-Halphen D."/>
            <person name="Hallmann A."/>
            <person name="Hanikenne M."/>
            <person name="Hippler M."/>
            <person name="Inwood W."/>
            <person name="Jabbari K."/>
            <person name="Kalanon M."/>
            <person name="Kuras R."/>
            <person name="Lefebvre P.A."/>
            <person name="Lemaire S.D."/>
            <person name="Lobanov A.V."/>
            <person name="Lohr M."/>
            <person name="Manuell A."/>
            <person name="Meier I."/>
            <person name="Mets L."/>
            <person name="Mittag M."/>
            <person name="Mittelmeier T."/>
            <person name="Moroney J.V."/>
            <person name="Moseley J."/>
            <person name="Napoli C."/>
            <person name="Nedelcu A.M."/>
            <person name="Niyogi K."/>
            <person name="Novoselov S.V."/>
            <person name="Paulsen I.T."/>
            <person name="Pazour G."/>
            <person name="Purton S."/>
            <person name="Ral J.P."/>
            <person name="Riano-Pachon D.M."/>
            <person name="Riekhof W."/>
            <person name="Rymarquis L."/>
            <person name="Schroda M."/>
            <person name="Stern D."/>
            <person name="Umen J."/>
            <person name="Willows R."/>
            <person name="Wilson N."/>
            <person name="Zimmer S.L."/>
            <person name="Allmer J."/>
            <person name="Balk J."/>
            <person name="Bisova K."/>
            <person name="Chen C.J."/>
            <person name="Elias M."/>
            <person name="Gendler K."/>
            <person name="Hauser C."/>
            <person name="Lamb M.R."/>
            <person name="Ledford H."/>
            <person name="Long J.C."/>
            <person name="Minagawa J."/>
            <person name="Page M.D."/>
            <person name="Pan J."/>
            <person name="Pootakham W."/>
            <person name="Roje S."/>
            <person name="Rose A."/>
            <person name="Stahlberg E."/>
            <person name="Terauchi A.M."/>
            <person name="Yang P."/>
            <person name="Ball S."/>
            <person name="Bowler C."/>
            <person name="Dieckmann C.L."/>
            <person name="Gladyshev V.N."/>
            <person name="Green P."/>
            <person name="Jorgensen R."/>
            <person name="Mayfield S."/>
            <person name="Mueller-Roeber B."/>
            <person name="Rajamani S."/>
            <person name="Sayre R.T."/>
            <person name="Brokstein P."/>
            <person name="Dubchak I."/>
            <person name="Goodstein D."/>
            <person name="Hornick L."/>
            <person name="Huang Y.W."/>
            <person name="Jhaveri J."/>
            <person name="Luo Y."/>
            <person name="Martinez D."/>
            <person name="Ngau W.C."/>
            <person name="Otillar B."/>
            <person name="Poliakov A."/>
            <person name="Porter A."/>
            <person name="Szajkowski L."/>
            <person name="Werner G."/>
            <person name="Zhou K."/>
            <person name="Grigoriev I.V."/>
            <person name="Rokhsar D.S."/>
            <person name="Grossman A.R."/>
        </authorList>
    </citation>
    <scope>NUCLEOTIDE SEQUENCE [LARGE SCALE GENOMIC DNA]</scope>
    <source>
        <strain evidence="12">CC-503</strain>
    </source>
</reference>
<keyword evidence="3 7" id="KW-0547">Nucleotide-binding</keyword>
<dbReference type="EMBL" id="CM008963">
    <property type="protein sequence ID" value="PNW87190.1"/>
    <property type="molecule type" value="Genomic_DNA"/>
</dbReference>
<feature type="binding site" evidence="7">
    <location>
        <position position="802"/>
    </location>
    <ligand>
        <name>ATP</name>
        <dbReference type="ChEBI" id="CHEBI:30616"/>
    </ligand>
</feature>
<feature type="binding site" evidence="7">
    <location>
        <begin position="737"/>
        <end position="739"/>
    </location>
    <ligand>
        <name>ATP</name>
        <dbReference type="ChEBI" id="CHEBI:30616"/>
    </ligand>
</feature>
<dbReference type="GO" id="GO:0005634">
    <property type="term" value="C:nucleus"/>
    <property type="evidence" value="ECO:0000318"/>
    <property type="project" value="GO_Central"/>
</dbReference>
<evidence type="ECO:0000313" key="11">
    <source>
        <dbReference type="EMBL" id="PNW87190.1"/>
    </source>
</evidence>
<feature type="domain" description="Protein kinase" evidence="10">
    <location>
        <begin position="660"/>
        <end position="925"/>
    </location>
</feature>
<dbReference type="KEGG" id="cre:CHLRE_02g112500v5"/>
<evidence type="ECO:0000256" key="6">
    <source>
        <dbReference type="PIRSR" id="PIRSR630616-1"/>
    </source>
</evidence>
<dbReference type="GeneID" id="5725463"/>
<evidence type="ECO:0000256" key="7">
    <source>
        <dbReference type="PIRSR" id="PIRSR630616-2"/>
    </source>
</evidence>
<evidence type="ECO:0000256" key="3">
    <source>
        <dbReference type="ARBA" id="ARBA00022741"/>
    </source>
</evidence>
<evidence type="ECO:0000256" key="1">
    <source>
        <dbReference type="ARBA" id="ARBA00022527"/>
    </source>
</evidence>
<feature type="region of interest" description="Disordered" evidence="9">
    <location>
        <begin position="1"/>
        <end position="41"/>
    </location>
</feature>
<feature type="compositionally biased region" description="Low complexity" evidence="9">
    <location>
        <begin position="350"/>
        <end position="364"/>
    </location>
</feature>
<evidence type="ECO:0000256" key="5">
    <source>
        <dbReference type="ARBA" id="ARBA00022840"/>
    </source>
</evidence>
<organism evidence="11 12">
    <name type="scientific">Chlamydomonas reinhardtii</name>
    <name type="common">Chlamydomonas smithii</name>
    <dbReference type="NCBI Taxonomy" id="3055"/>
    <lineage>
        <taxon>Eukaryota</taxon>
        <taxon>Viridiplantae</taxon>
        <taxon>Chlorophyta</taxon>
        <taxon>core chlorophytes</taxon>
        <taxon>Chlorophyceae</taxon>
        <taxon>CS clade</taxon>
        <taxon>Chlamydomonadales</taxon>
        <taxon>Chlamydomonadaceae</taxon>
        <taxon>Chlamydomonas</taxon>
    </lineage>
</organism>
<dbReference type="PROSITE" id="PS00108">
    <property type="entry name" value="PROTEIN_KINASE_ST"/>
    <property type="match status" value="1"/>
</dbReference>
<dbReference type="InParanoid" id="A0A2K3E308"/>
<dbReference type="GO" id="GO:0005737">
    <property type="term" value="C:cytoplasm"/>
    <property type="evidence" value="ECO:0000318"/>
    <property type="project" value="GO_Central"/>
</dbReference>
<dbReference type="GO" id="GO:0005524">
    <property type="term" value="F:ATP binding"/>
    <property type="evidence" value="ECO:0007669"/>
    <property type="project" value="UniProtKB-KW"/>
</dbReference>
<dbReference type="GO" id="GO:0004683">
    <property type="term" value="F:calcium/calmodulin-dependent protein kinase activity"/>
    <property type="evidence" value="ECO:0000318"/>
    <property type="project" value="GO_Central"/>
</dbReference>
<dbReference type="PaxDb" id="3055-EDP07608"/>
<sequence length="939" mass="96271">MFRRLGTALGIGKSKAARRTRQDSLNSSVHAGTVSTHGNPARTVQYGGSVHLVSHSHANNALSSLQDVTVGRFGHHHNNNKNNQQQLRHANSLADFGTVLVVPADGSTHHGGHYFHAGLSPSASQGHSSQLPTLPAHLAEAYSSSPGLLSTSQQASHNHRPIQHGGSGGVPASQQQVNSGGGLPHQQQRREYASDNQVMSWDGRNGLGGSGASGAVGTGGAGQRLLLKHVVTPLPSLSQPHTQQQHPQQQPSPAGSPVVVPGSPSSAVSASSNATAWRRLFSSRDNSTTAASNSSAAAIYGSGGANVMAQQAAALAPLAVPSPLQHRTGPSDALPQAANGSARVLASPTGADSSGAGGNSDPLSRVPPPPRRLLTQQRSVNYQATAAAIASVAADHQQEYVHSNSSPCVGGGLGGGGAAAAAVATNGSGNLHSPGGKAPSPPAVASATITLPTPALAIASRAAAATCRDSSIDGTGSGTPCEAKPLKHTCASADQIMGGLAAAAAAAAAMPGGGPSLNNLSVAIQLAPSLSGPPNLTDLLPSPLAQQQQKASGAAADLPPPPPLQLPRIATPSPSQQQQQPHPGTQWASSPPGVDKAAAAAAAAPPAAAVVAAATPIKTSVPAADGPGDSAAGLMQTELLAQGRSLPAGMRRSHWCLEDYIVTRRLFKGSRTAVYKATCKYSGAAVALKVYFLAKTPTNTLHQIVREIQIHAGLSHHNVLPLYAAFQDAKRLVLVLEHAARGDLYNLHANVDRQLNEDQARQAVLEPLLDALGYLHSKGVCHRDIKPENILFTADWCLRVADFGVAINLNDERAVTRAGTADYMAPEVERCPLKTHPSDNKNNPQLAYSTAADVWSIGILAYELMVGFPPVLGEPTAANANCPSAPSISFPASISSIARDFVTQALALRPEDRPTVHQLRAHPWMAPAVAAAAGGVTRS</sequence>
<dbReference type="SUPFAM" id="SSF56112">
    <property type="entry name" value="Protein kinase-like (PK-like)"/>
    <property type="match status" value="1"/>
</dbReference>
<feature type="region of interest" description="Disordered" evidence="9">
    <location>
        <begin position="323"/>
        <end position="372"/>
    </location>
</feature>
<dbReference type="GO" id="GO:0005516">
    <property type="term" value="F:calmodulin binding"/>
    <property type="evidence" value="ECO:0000318"/>
    <property type="project" value="GO_Central"/>
</dbReference>
<evidence type="ECO:0000256" key="2">
    <source>
        <dbReference type="ARBA" id="ARBA00022679"/>
    </source>
</evidence>
<dbReference type="InterPro" id="IPR011009">
    <property type="entry name" value="Kinase-like_dom_sf"/>
</dbReference>
<dbReference type="Gramene" id="PNW87190">
    <property type="protein sequence ID" value="PNW87190"/>
    <property type="gene ID" value="CHLRE_02g112500v5"/>
</dbReference>
<evidence type="ECO:0000256" key="4">
    <source>
        <dbReference type="ARBA" id="ARBA00022777"/>
    </source>
</evidence>
<dbReference type="AlphaFoldDB" id="A0A2K3E308"/>
<dbReference type="InterPro" id="IPR000719">
    <property type="entry name" value="Prot_kinase_dom"/>
</dbReference>